<dbReference type="Pfam" id="PF25447">
    <property type="entry name" value="RING_ZNF598"/>
    <property type="match status" value="1"/>
</dbReference>
<feature type="compositionally biased region" description="Low complexity" evidence="13">
    <location>
        <begin position="365"/>
        <end position="380"/>
    </location>
</feature>
<keyword evidence="9 12" id="KW-0863">Zinc-finger</keyword>
<evidence type="ECO:0000256" key="10">
    <source>
        <dbReference type="ARBA" id="ARBA00022833"/>
    </source>
</evidence>
<dbReference type="PROSITE" id="PS50157">
    <property type="entry name" value="ZINC_FINGER_C2H2_2"/>
    <property type="match status" value="1"/>
</dbReference>
<feature type="compositionally biased region" description="Low complexity" evidence="13">
    <location>
        <begin position="658"/>
        <end position="670"/>
    </location>
</feature>
<evidence type="ECO:0000256" key="6">
    <source>
        <dbReference type="ARBA" id="ARBA00022553"/>
    </source>
</evidence>
<dbReference type="EC" id="2.3.2.27" evidence="4"/>
<sequence length="695" mass="78301">MDATTPNANNATSSSSTETSNKKRNNHRRRNNNKKTDDGKNARSSAAHPNAQQQQPSSEEAGKQQQQKKKPLKGFKKTLKEYEEQEGEDPDGEVCFICTRPIDYYAVAPCDHRTCHMCTLRLRVLYKTKNCAYCKAEAKKVIFTNESEKPYEDYQRDDTPFYDKKYGIRFETEDMYKDTMVLLQYNCPEQDCEEAFESWNELKRHVKQAHDRLCCDLCLRNKKIFSHEHTLYTQSQLQKHYREGDASFNKDDETGFTGHPECVFCRTRFYGADELFEHCRDKHEKCHLCERKGIQHQYYANYDSLEKHFKKDHFLCQYKECLDNKFVVFDSDIDLKAHEVNEHGNSLSRHQRAKQAEARRVDVSLNYGNNNNNSSSSNQRNNKHASRQQRNFTAEDFPDINGSVVSSLPSQMASASLSAQEQWPTLGEDTSASGRASPSGGGSGSETESGIVSRHAAALDRVADILKNVEKVIKFRRATTKFTSLSNDADVYVNTIFDLCDKDAELTAKVLTGAKDLIDNRTLRTNMIHTWNKKKNPTSSLANSADDTGSPRVLVVNPASKQQRKQGIASKKKPGVWDKVASAAMDAGGYSNSSSSSSIPFPPIQSKTPWSGTSTPRTQSNSDLQQLFPALPSSAAGPSRRAELNTLLRKPNRNAWGESSSMASESELSSDNANTDTNRKKKGKKGKQVLFRVGL</sequence>
<proteinExistence type="inferred from homology"/>
<feature type="region of interest" description="Disordered" evidence="13">
    <location>
        <begin position="533"/>
        <end position="552"/>
    </location>
</feature>
<keyword evidence="7" id="KW-0808">Transferase</keyword>
<dbReference type="STRING" id="91626.A0A0C9MME9"/>
<evidence type="ECO:0000259" key="14">
    <source>
        <dbReference type="PROSITE" id="PS50089"/>
    </source>
</evidence>
<evidence type="ECO:0000256" key="2">
    <source>
        <dbReference type="ARBA" id="ARBA00004496"/>
    </source>
</evidence>
<evidence type="ECO:0000313" key="16">
    <source>
        <dbReference type="EMBL" id="GAN04272.1"/>
    </source>
</evidence>
<evidence type="ECO:0000256" key="7">
    <source>
        <dbReference type="ARBA" id="ARBA00022679"/>
    </source>
</evidence>
<dbReference type="Proteomes" id="UP000053815">
    <property type="component" value="Unassembled WGS sequence"/>
</dbReference>
<comment type="subcellular location">
    <subcellularLocation>
        <location evidence="2">Cytoplasm</location>
    </subcellularLocation>
</comment>
<dbReference type="InterPro" id="IPR041888">
    <property type="entry name" value="RING-HC_ZNF598/HEL2"/>
</dbReference>
<evidence type="ECO:0000256" key="9">
    <source>
        <dbReference type="ARBA" id="ARBA00022771"/>
    </source>
</evidence>
<dbReference type="InterPro" id="IPR057634">
    <property type="entry name" value="PAH_ZNF598/HEL2"/>
</dbReference>
<evidence type="ECO:0000256" key="12">
    <source>
        <dbReference type="PROSITE-ProRule" id="PRU00042"/>
    </source>
</evidence>
<feature type="compositionally biased region" description="Polar residues" evidence="13">
    <location>
        <begin position="537"/>
        <end position="547"/>
    </location>
</feature>
<feature type="region of interest" description="Disordered" evidence="13">
    <location>
        <begin position="588"/>
        <end position="695"/>
    </location>
</feature>
<evidence type="ECO:0000256" key="3">
    <source>
        <dbReference type="ARBA" id="ARBA00004906"/>
    </source>
</evidence>
<evidence type="ECO:0000256" key="5">
    <source>
        <dbReference type="ARBA" id="ARBA00022490"/>
    </source>
</evidence>
<keyword evidence="6" id="KW-0597">Phosphoprotein</keyword>
<dbReference type="PANTHER" id="PTHR22938">
    <property type="entry name" value="ZINC FINGER PROTEIN 598"/>
    <property type="match status" value="1"/>
</dbReference>
<feature type="domain" description="RING-type" evidence="14">
    <location>
        <begin position="95"/>
        <end position="135"/>
    </location>
</feature>
<feature type="region of interest" description="Disordered" evidence="13">
    <location>
        <begin position="557"/>
        <end position="576"/>
    </location>
</feature>
<dbReference type="PROSITE" id="PS50089">
    <property type="entry name" value="ZF_RING_2"/>
    <property type="match status" value="1"/>
</dbReference>
<dbReference type="GO" id="GO:0016567">
    <property type="term" value="P:protein ubiquitination"/>
    <property type="evidence" value="ECO:0007669"/>
    <property type="project" value="TreeGrafter"/>
</dbReference>
<dbReference type="InterPro" id="IPR013083">
    <property type="entry name" value="Znf_RING/FYVE/PHD"/>
</dbReference>
<name>A0A0C9MME9_9FUNG</name>
<dbReference type="GO" id="GO:0005737">
    <property type="term" value="C:cytoplasm"/>
    <property type="evidence" value="ECO:0007669"/>
    <property type="project" value="UniProtKB-SubCell"/>
</dbReference>
<evidence type="ECO:0000256" key="1">
    <source>
        <dbReference type="ARBA" id="ARBA00000900"/>
    </source>
</evidence>
<keyword evidence="8" id="KW-0479">Metal-binding</keyword>
<dbReference type="AlphaFoldDB" id="A0A0C9MME9"/>
<dbReference type="GO" id="GO:0072344">
    <property type="term" value="P:rescue of stalled ribosome"/>
    <property type="evidence" value="ECO:0007669"/>
    <property type="project" value="InterPro"/>
</dbReference>
<feature type="region of interest" description="Disordered" evidence="13">
    <location>
        <begin position="365"/>
        <end position="388"/>
    </location>
</feature>
<dbReference type="GO" id="GO:0043022">
    <property type="term" value="F:ribosome binding"/>
    <property type="evidence" value="ECO:0007669"/>
    <property type="project" value="TreeGrafter"/>
</dbReference>
<protein>
    <recommendedName>
        <fullName evidence="4">RING-type E3 ubiquitin transferase</fullName>
        <ecNumber evidence="4">2.3.2.27</ecNumber>
    </recommendedName>
</protein>
<dbReference type="SUPFAM" id="SSF57850">
    <property type="entry name" value="RING/U-box"/>
    <property type="match status" value="1"/>
</dbReference>
<evidence type="ECO:0000256" key="8">
    <source>
        <dbReference type="ARBA" id="ARBA00022723"/>
    </source>
</evidence>
<comment type="similarity">
    <text evidence="11">Belongs to the ZNF598/HEL2 family.</text>
</comment>
<dbReference type="InterPro" id="IPR013087">
    <property type="entry name" value="Znf_C2H2_type"/>
</dbReference>
<keyword evidence="10" id="KW-0862">Zinc</keyword>
<dbReference type="EMBL" id="DF836348">
    <property type="protein sequence ID" value="GAN04272.1"/>
    <property type="molecule type" value="Genomic_DNA"/>
</dbReference>
<evidence type="ECO:0000256" key="13">
    <source>
        <dbReference type="SAM" id="MobiDB-lite"/>
    </source>
</evidence>
<comment type="pathway">
    <text evidence="3">Protein modification; protein ubiquitination.</text>
</comment>
<feature type="domain" description="C2H2-type" evidence="15">
    <location>
        <begin position="185"/>
        <end position="210"/>
    </location>
</feature>
<evidence type="ECO:0000256" key="11">
    <source>
        <dbReference type="ARBA" id="ARBA00035113"/>
    </source>
</evidence>
<evidence type="ECO:0000313" key="17">
    <source>
        <dbReference type="Proteomes" id="UP000053815"/>
    </source>
</evidence>
<keyword evidence="5" id="KW-0963">Cytoplasm</keyword>
<evidence type="ECO:0000256" key="4">
    <source>
        <dbReference type="ARBA" id="ARBA00012483"/>
    </source>
</evidence>
<dbReference type="Gene3D" id="3.30.40.10">
    <property type="entry name" value="Zinc/RING finger domain, C3HC4 (zinc finger)"/>
    <property type="match status" value="1"/>
</dbReference>
<accession>A0A0C9MME9</accession>
<dbReference type="PROSITE" id="PS00028">
    <property type="entry name" value="ZINC_FINGER_C2H2_1"/>
    <property type="match status" value="2"/>
</dbReference>
<dbReference type="CDD" id="cd16615">
    <property type="entry name" value="RING-HC_ZNF598"/>
    <property type="match status" value="1"/>
</dbReference>
<dbReference type="PANTHER" id="PTHR22938:SF0">
    <property type="entry name" value="E3 UBIQUITIN-PROTEIN LIGASE ZNF598"/>
    <property type="match status" value="1"/>
</dbReference>
<feature type="compositionally biased region" description="Polar residues" evidence="13">
    <location>
        <begin position="411"/>
        <end position="423"/>
    </location>
</feature>
<dbReference type="InterPro" id="IPR044288">
    <property type="entry name" value="ZNF598/HEL2"/>
</dbReference>
<gene>
    <name evidence="16" type="ORF">MAM1_0059d03732</name>
</gene>
<dbReference type="Pfam" id="PF23230">
    <property type="entry name" value="zf-C2H2_13"/>
    <property type="match status" value="1"/>
</dbReference>
<reference evidence="16" key="1">
    <citation type="submission" date="2014-09" db="EMBL/GenBank/DDBJ databases">
        <title>Draft genome sequence of an oleaginous Mucoromycotina fungus Mucor ambiguus NBRC6742.</title>
        <authorList>
            <person name="Takeda I."/>
            <person name="Yamane N."/>
            <person name="Morita T."/>
            <person name="Tamano K."/>
            <person name="Machida M."/>
            <person name="Baker S."/>
            <person name="Koike H."/>
        </authorList>
    </citation>
    <scope>NUCLEOTIDE SEQUENCE</scope>
    <source>
        <strain evidence="16">NBRC 6742</strain>
    </source>
</reference>
<dbReference type="OrthoDB" id="3838338at2759"/>
<evidence type="ECO:0000259" key="15">
    <source>
        <dbReference type="PROSITE" id="PS50157"/>
    </source>
</evidence>
<comment type="catalytic activity">
    <reaction evidence="1">
        <text>S-ubiquitinyl-[E2 ubiquitin-conjugating enzyme]-L-cysteine + [acceptor protein]-L-lysine = [E2 ubiquitin-conjugating enzyme]-L-cysteine + N(6)-ubiquitinyl-[acceptor protein]-L-lysine.</text>
        <dbReference type="EC" id="2.3.2.27"/>
    </reaction>
</comment>
<dbReference type="Pfam" id="PF23202">
    <property type="entry name" value="PAH_ZNF598"/>
    <property type="match status" value="1"/>
</dbReference>
<dbReference type="GO" id="GO:0008270">
    <property type="term" value="F:zinc ion binding"/>
    <property type="evidence" value="ECO:0007669"/>
    <property type="project" value="UniProtKB-KW"/>
</dbReference>
<dbReference type="InterPro" id="IPR001841">
    <property type="entry name" value="Znf_RING"/>
</dbReference>
<feature type="region of interest" description="Disordered" evidence="13">
    <location>
        <begin position="1"/>
        <end position="74"/>
    </location>
</feature>
<dbReference type="SMART" id="SM00355">
    <property type="entry name" value="ZnF_C2H2"/>
    <property type="match status" value="4"/>
</dbReference>
<dbReference type="GO" id="GO:0061630">
    <property type="term" value="F:ubiquitin protein ligase activity"/>
    <property type="evidence" value="ECO:0007669"/>
    <property type="project" value="UniProtKB-EC"/>
</dbReference>
<feature type="region of interest" description="Disordered" evidence="13">
    <location>
        <begin position="411"/>
        <end position="451"/>
    </location>
</feature>
<feature type="compositionally biased region" description="Low complexity" evidence="13">
    <location>
        <begin position="1"/>
        <end position="19"/>
    </location>
</feature>
<feature type="compositionally biased region" description="Polar residues" evidence="13">
    <location>
        <begin position="605"/>
        <end position="625"/>
    </location>
</feature>
<organism evidence="16">
    <name type="scientific">Mucor ambiguus</name>
    <dbReference type="NCBI Taxonomy" id="91626"/>
    <lineage>
        <taxon>Eukaryota</taxon>
        <taxon>Fungi</taxon>
        <taxon>Fungi incertae sedis</taxon>
        <taxon>Mucoromycota</taxon>
        <taxon>Mucoromycotina</taxon>
        <taxon>Mucoromycetes</taxon>
        <taxon>Mucorales</taxon>
        <taxon>Mucorineae</taxon>
        <taxon>Mucoraceae</taxon>
        <taxon>Mucor</taxon>
    </lineage>
</organism>
<feature type="compositionally biased region" description="Basic residues" evidence="13">
    <location>
        <begin position="22"/>
        <end position="33"/>
    </location>
</feature>
<dbReference type="InterPro" id="IPR056437">
    <property type="entry name" value="Znf-C2H2_ZNF598/HEL2"/>
</dbReference>
<keyword evidence="17" id="KW-1185">Reference proteome</keyword>